<feature type="region of interest" description="Disordered" evidence="1">
    <location>
        <begin position="192"/>
        <end position="298"/>
    </location>
</feature>
<feature type="compositionally biased region" description="Polar residues" evidence="1">
    <location>
        <begin position="259"/>
        <end position="271"/>
    </location>
</feature>
<gene>
    <name evidence="2" type="ORF">CTOB1V02_LOCUS10256</name>
</gene>
<protein>
    <submittedName>
        <fullName evidence="2">Uncharacterized protein</fullName>
    </submittedName>
</protein>
<name>A0A7R8WIK8_9CRUS</name>
<accession>A0A7R8WIK8</accession>
<evidence type="ECO:0000313" key="2">
    <source>
        <dbReference type="EMBL" id="CAD7232420.1"/>
    </source>
</evidence>
<proteinExistence type="predicted"/>
<reference evidence="2" key="1">
    <citation type="submission" date="2020-11" db="EMBL/GenBank/DDBJ databases">
        <authorList>
            <person name="Tran Van P."/>
        </authorList>
    </citation>
    <scope>NUCLEOTIDE SEQUENCE</scope>
</reference>
<dbReference type="EMBL" id="OB664639">
    <property type="protein sequence ID" value="CAD7232420.1"/>
    <property type="molecule type" value="Genomic_DNA"/>
</dbReference>
<evidence type="ECO:0000256" key="1">
    <source>
        <dbReference type="SAM" id="MobiDB-lite"/>
    </source>
</evidence>
<dbReference type="AlphaFoldDB" id="A0A7R8WIK8"/>
<feature type="compositionally biased region" description="Low complexity" evidence="1">
    <location>
        <begin position="204"/>
        <end position="217"/>
    </location>
</feature>
<organism evidence="2">
    <name type="scientific">Cyprideis torosa</name>
    <dbReference type="NCBI Taxonomy" id="163714"/>
    <lineage>
        <taxon>Eukaryota</taxon>
        <taxon>Metazoa</taxon>
        <taxon>Ecdysozoa</taxon>
        <taxon>Arthropoda</taxon>
        <taxon>Crustacea</taxon>
        <taxon>Oligostraca</taxon>
        <taxon>Ostracoda</taxon>
        <taxon>Podocopa</taxon>
        <taxon>Podocopida</taxon>
        <taxon>Cytherocopina</taxon>
        <taxon>Cytheroidea</taxon>
        <taxon>Cytherideidae</taxon>
        <taxon>Cyprideis</taxon>
    </lineage>
</organism>
<feature type="compositionally biased region" description="Polar residues" evidence="1">
    <location>
        <begin position="287"/>
        <end position="298"/>
    </location>
</feature>
<sequence>MKSDTELLEPLTEFYPRRLSAVREVEGDDQTPKNYGNLYQEPILDFVQSIGHVRSGEQEEEELTSSSTTGAISESEFKVLTGYRQGMAKRFQNAAPYYNSSTTYGNTDASVAINNCLQIDIPSLVEHRAGHDYYLLEDPHRAPGRRKEEYTTTTMLCGGVIVRTPTTMQYTTTSSNRIRRVTVATRTMVICNGKEEDKSPRPHSPSTTSSPQTETNSKGPAPSSPHQPNPEADAFVQCDDVSVDRTNDVNPTLRRSDEQTTSNSKDQSDSPSAKILCKGENPLLLERNNTQNVKPQYA</sequence>